<dbReference type="PANTHER" id="PTHR43335">
    <property type="entry name" value="ABC TRANSPORTER, ATP-BINDING PROTEIN"/>
    <property type="match status" value="1"/>
</dbReference>
<keyword evidence="4" id="KW-0067">ATP-binding</keyword>
<dbReference type="SMART" id="SM00382">
    <property type="entry name" value="AAA"/>
    <property type="match status" value="1"/>
</dbReference>
<dbReference type="GO" id="GO:0005524">
    <property type="term" value="F:ATP binding"/>
    <property type="evidence" value="ECO:0007669"/>
    <property type="project" value="UniProtKB-KW"/>
</dbReference>
<dbReference type="EMBL" id="CP001791">
    <property type="protein sequence ID" value="ADH99395.1"/>
    <property type="molecule type" value="Genomic_DNA"/>
</dbReference>
<evidence type="ECO:0000259" key="5">
    <source>
        <dbReference type="PROSITE" id="PS50893"/>
    </source>
</evidence>
<evidence type="ECO:0000256" key="3">
    <source>
        <dbReference type="ARBA" id="ARBA00022741"/>
    </source>
</evidence>
<dbReference type="AlphaFoldDB" id="D6XUA9"/>
<feature type="domain" description="ABC transporter" evidence="5">
    <location>
        <begin position="5"/>
        <end position="233"/>
    </location>
</feature>
<dbReference type="InterPro" id="IPR027417">
    <property type="entry name" value="P-loop_NTPase"/>
</dbReference>
<keyword evidence="2" id="KW-0813">Transport</keyword>
<sequence>MKERIVIRNVSKNIRGKAIIKNITLSIEPGEIYGLLGPNGAGKTTTIRMMTGLMKPTGGSITINGFDLSNDFEKAISGVGAVVENPEMYEYLSGYDNLLHYQRMSPGVSKAQIQKVTERVGMEKRIHEKTGTYSLGMRQRLGLAQALLHEPDVLILDEPTNGLDPAGIREIRSYLKKLAHEDGISIIVSSHLLSEMEKMCDRIAVIQDGEIITVSDVASFVEGKEQFVTVTVTDQSKAADVIRKQLQKEVEITDLGIRLACSREEIPNVVSVLVNQGIGIYEVKGAANLTLEEQFLELTGGRSV</sequence>
<dbReference type="SUPFAM" id="SSF52540">
    <property type="entry name" value="P-loop containing nucleoside triphosphate hydrolases"/>
    <property type="match status" value="1"/>
</dbReference>
<dbReference type="OrthoDB" id="9804819at2"/>
<dbReference type="PROSITE" id="PS50893">
    <property type="entry name" value="ABC_TRANSPORTER_2"/>
    <property type="match status" value="1"/>
</dbReference>
<protein>
    <submittedName>
        <fullName evidence="6">ABC transporter related protein</fullName>
    </submittedName>
</protein>
<dbReference type="Proteomes" id="UP000000271">
    <property type="component" value="Chromosome"/>
</dbReference>
<evidence type="ECO:0000256" key="4">
    <source>
        <dbReference type="ARBA" id="ARBA00022840"/>
    </source>
</evidence>
<accession>D6XUA9</accession>
<dbReference type="RefSeq" id="WP_013172817.1">
    <property type="nucleotide sequence ID" value="NC_014219.1"/>
</dbReference>
<organism evidence="6 7">
    <name type="scientific">Bacillus selenitireducens (strain ATCC 700615 / DSM 15326 / MLS10)</name>
    <dbReference type="NCBI Taxonomy" id="439292"/>
    <lineage>
        <taxon>Bacteria</taxon>
        <taxon>Bacillati</taxon>
        <taxon>Bacillota</taxon>
        <taxon>Bacilli</taxon>
        <taxon>Bacillales</taxon>
        <taxon>Bacillaceae</taxon>
        <taxon>Salisediminibacterium</taxon>
    </lineage>
</organism>
<comment type="similarity">
    <text evidence="1">Belongs to the ABC transporter superfamily.</text>
</comment>
<dbReference type="Gene3D" id="3.40.50.300">
    <property type="entry name" value="P-loop containing nucleotide triphosphate hydrolases"/>
    <property type="match status" value="1"/>
</dbReference>
<evidence type="ECO:0000256" key="2">
    <source>
        <dbReference type="ARBA" id="ARBA00022448"/>
    </source>
</evidence>
<keyword evidence="3" id="KW-0547">Nucleotide-binding</keyword>
<dbReference type="GO" id="GO:0016887">
    <property type="term" value="F:ATP hydrolysis activity"/>
    <property type="evidence" value="ECO:0007669"/>
    <property type="project" value="InterPro"/>
</dbReference>
<dbReference type="InterPro" id="IPR003593">
    <property type="entry name" value="AAA+_ATPase"/>
</dbReference>
<gene>
    <name evidence="6" type="ordered locus">Bsel_1891</name>
</gene>
<dbReference type="HOGENOM" id="CLU_000604_1_2_9"/>
<dbReference type="KEGG" id="bse:Bsel_1891"/>
<keyword evidence="7" id="KW-1185">Reference proteome</keyword>
<reference evidence="6" key="1">
    <citation type="submission" date="2009-10" db="EMBL/GenBank/DDBJ databases">
        <title>Complete sequence of Bacillus selenitireducens MLS10.</title>
        <authorList>
            <consortium name="US DOE Joint Genome Institute"/>
            <person name="Lucas S."/>
            <person name="Copeland A."/>
            <person name="Lapidus A."/>
            <person name="Glavina del Rio T."/>
            <person name="Dalin E."/>
            <person name="Tice H."/>
            <person name="Bruce D."/>
            <person name="Goodwin L."/>
            <person name="Pitluck S."/>
            <person name="Sims D."/>
            <person name="Brettin T."/>
            <person name="Detter J.C."/>
            <person name="Han C."/>
            <person name="Larimer F."/>
            <person name="Land M."/>
            <person name="Hauser L."/>
            <person name="Kyrpides N."/>
            <person name="Ovchinnikova G."/>
            <person name="Stolz J."/>
        </authorList>
    </citation>
    <scope>NUCLEOTIDE SEQUENCE [LARGE SCALE GENOMIC DNA]</scope>
    <source>
        <strain evidence="6">MLS10</strain>
    </source>
</reference>
<dbReference type="PROSITE" id="PS00211">
    <property type="entry name" value="ABC_TRANSPORTER_1"/>
    <property type="match status" value="1"/>
</dbReference>
<name>D6XUA9_BACIE</name>
<evidence type="ECO:0000256" key="1">
    <source>
        <dbReference type="ARBA" id="ARBA00005417"/>
    </source>
</evidence>
<evidence type="ECO:0000313" key="7">
    <source>
        <dbReference type="Proteomes" id="UP000000271"/>
    </source>
</evidence>
<evidence type="ECO:0000313" key="6">
    <source>
        <dbReference type="EMBL" id="ADH99395.1"/>
    </source>
</evidence>
<dbReference type="Pfam" id="PF00005">
    <property type="entry name" value="ABC_tran"/>
    <property type="match status" value="1"/>
</dbReference>
<dbReference type="PANTHER" id="PTHR43335:SF4">
    <property type="entry name" value="ABC TRANSPORTER, ATP-BINDING PROTEIN"/>
    <property type="match status" value="1"/>
</dbReference>
<dbReference type="InterPro" id="IPR017871">
    <property type="entry name" value="ABC_transporter-like_CS"/>
</dbReference>
<dbReference type="eggNOG" id="COG1131">
    <property type="taxonomic scope" value="Bacteria"/>
</dbReference>
<dbReference type="InterPro" id="IPR003439">
    <property type="entry name" value="ABC_transporter-like_ATP-bd"/>
</dbReference>
<dbReference type="STRING" id="439292.Bsel_1891"/>
<proteinExistence type="inferred from homology"/>